<accession>A0ABQ1I4Q7</accession>
<gene>
    <name evidence="2" type="ORF">GCM10007414_24060</name>
</gene>
<organism evidence="2 3">
    <name type="scientific">Agarivorans gilvus</name>
    <dbReference type="NCBI Taxonomy" id="680279"/>
    <lineage>
        <taxon>Bacteria</taxon>
        <taxon>Pseudomonadati</taxon>
        <taxon>Pseudomonadota</taxon>
        <taxon>Gammaproteobacteria</taxon>
        <taxon>Alteromonadales</taxon>
        <taxon>Alteromonadaceae</taxon>
        <taxon>Agarivorans</taxon>
    </lineage>
</organism>
<sequence length="240" mass="27009">MRLLKFVTVCWLCFSTSGYSQILPFEAEYQADFKGIPLAKGYRQLLDLGNNIYQIRSTATALAGGLKYDDTSRFTYYQGNVKSLGFVHKQEGLFSSLQAIGHPDRNGGLIVQVDGTHHHFEAPENVHQLLDAAGFSVQLQNDLKKGLTDLHYYYNVIDEVDNYRFHVIAEEAITTGLGTFDTLKIEQKKGDNRSTWLWLAPELDYQLIKAEIVRNGSTWASLEATRIDIKADSQLAQTAP</sequence>
<proteinExistence type="predicted"/>
<protein>
    <recommendedName>
        <fullName evidence="4">DUF3108 domain-containing protein</fullName>
    </recommendedName>
</protein>
<dbReference type="Proteomes" id="UP000651977">
    <property type="component" value="Unassembled WGS sequence"/>
</dbReference>
<reference evidence="3" key="1">
    <citation type="journal article" date="2019" name="Int. J. Syst. Evol. Microbiol.">
        <title>The Global Catalogue of Microorganisms (GCM) 10K type strain sequencing project: providing services to taxonomists for standard genome sequencing and annotation.</title>
        <authorList>
            <consortium name="The Broad Institute Genomics Platform"/>
            <consortium name="The Broad Institute Genome Sequencing Center for Infectious Disease"/>
            <person name="Wu L."/>
            <person name="Ma J."/>
        </authorList>
    </citation>
    <scope>NUCLEOTIDE SEQUENCE [LARGE SCALE GENOMIC DNA]</scope>
    <source>
        <strain evidence="3">CGMCC 1.10131</strain>
    </source>
</reference>
<evidence type="ECO:0000256" key="1">
    <source>
        <dbReference type="SAM" id="SignalP"/>
    </source>
</evidence>
<evidence type="ECO:0008006" key="4">
    <source>
        <dbReference type="Google" id="ProtNLM"/>
    </source>
</evidence>
<name>A0ABQ1I4Q7_9ALTE</name>
<comment type="caution">
    <text evidence="2">The sequence shown here is derived from an EMBL/GenBank/DDBJ whole genome shotgun (WGS) entry which is preliminary data.</text>
</comment>
<feature type="signal peptide" evidence="1">
    <location>
        <begin position="1"/>
        <end position="20"/>
    </location>
</feature>
<dbReference type="EMBL" id="BMDY01000013">
    <property type="protein sequence ID" value="GGB09847.1"/>
    <property type="molecule type" value="Genomic_DNA"/>
</dbReference>
<keyword evidence="1" id="KW-0732">Signal</keyword>
<keyword evidence="3" id="KW-1185">Reference proteome</keyword>
<feature type="chain" id="PRO_5046499219" description="DUF3108 domain-containing protein" evidence="1">
    <location>
        <begin position="21"/>
        <end position="240"/>
    </location>
</feature>
<evidence type="ECO:0000313" key="2">
    <source>
        <dbReference type="EMBL" id="GGB09847.1"/>
    </source>
</evidence>
<dbReference type="RefSeq" id="WP_055734759.1">
    <property type="nucleotide sequence ID" value="NZ_BMDY01000013.1"/>
</dbReference>
<evidence type="ECO:0000313" key="3">
    <source>
        <dbReference type="Proteomes" id="UP000651977"/>
    </source>
</evidence>